<evidence type="ECO:0000256" key="1">
    <source>
        <dbReference type="SAM" id="MobiDB-lite"/>
    </source>
</evidence>
<gene>
    <name evidence="2" type="ORF">ACO22_02315</name>
</gene>
<dbReference type="EMBL" id="LZYO01000069">
    <property type="protein sequence ID" value="ODH38464.1"/>
    <property type="molecule type" value="Genomic_DNA"/>
</dbReference>
<feature type="region of interest" description="Disordered" evidence="1">
    <location>
        <begin position="1"/>
        <end position="22"/>
    </location>
</feature>
<evidence type="ECO:0000313" key="2">
    <source>
        <dbReference type="EMBL" id="ODH38464.1"/>
    </source>
</evidence>
<feature type="compositionally biased region" description="Basic and acidic residues" evidence="1">
    <location>
        <begin position="1"/>
        <end position="13"/>
    </location>
</feature>
<protein>
    <submittedName>
        <fullName evidence="2">Uncharacterized protein</fullName>
    </submittedName>
</protein>
<proteinExistence type="predicted"/>
<organism evidence="2 3">
    <name type="scientific">Paracoccidioides brasiliensis</name>
    <dbReference type="NCBI Taxonomy" id="121759"/>
    <lineage>
        <taxon>Eukaryota</taxon>
        <taxon>Fungi</taxon>
        <taxon>Dikarya</taxon>
        <taxon>Ascomycota</taxon>
        <taxon>Pezizomycotina</taxon>
        <taxon>Eurotiomycetes</taxon>
        <taxon>Eurotiomycetidae</taxon>
        <taxon>Onygenales</taxon>
        <taxon>Ajellomycetaceae</taxon>
        <taxon>Paracoccidioides</taxon>
    </lineage>
</organism>
<accession>A0A1D2JJ38</accession>
<sequence>MVDGHAGQREVIHLRPGGPWGAVTSEISTEPLVMRAPEEAVRSEWALDRQ</sequence>
<comment type="caution">
    <text evidence="2">The sequence shown here is derived from an EMBL/GenBank/DDBJ whole genome shotgun (WGS) entry which is preliminary data.</text>
</comment>
<dbReference type="Proteomes" id="UP000242814">
    <property type="component" value="Unassembled WGS sequence"/>
</dbReference>
<dbReference type="AlphaFoldDB" id="A0A1D2JJ38"/>
<evidence type="ECO:0000313" key="3">
    <source>
        <dbReference type="Proteomes" id="UP000242814"/>
    </source>
</evidence>
<name>A0A1D2JJ38_PARBR</name>
<reference evidence="2 3" key="1">
    <citation type="submission" date="2016-06" db="EMBL/GenBank/DDBJ databases">
        <authorList>
            <person name="Kjaerup R.B."/>
            <person name="Dalgaard T.S."/>
            <person name="Juul-Madsen H.R."/>
        </authorList>
    </citation>
    <scope>NUCLEOTIDE SEQUENCE [LARGE SCALE GENOMIC DNA]</scope>
    <source>
        <strain evidence="2 3">Pb300</strain>
    </source>
</reference>